<evidence type="ECO:0000259" key="2">
    <source>
        <dbReference type="Pfam" id="PF13349"/>
    </source>
</evidence>
<feature type="region of interest" description="Disordered" evidence="1">
    <location>
        <begin position="232"/>
        <end position="256"/>
    </location>
</feature>
<dbReference type="Proteomes" id="UP001602370">
    <property type="component" value="Unassembled WGS sequence"/>
</dbReference>
<evidence type="ECO:0000256" key="1">
    <source>
        <dbReference type="SAM" id="MobiDB-lite"/>
    </source>
</evidence>
<proteinExistence type="predicted"/>
<keyword evidence="4" id="KW-1185">Reference proteome</keyword>
<comment type="caution">
    <text evidence="3">The sequence shown here is derived from an EMBL/GenBank/DDBJ whole genome shotgun (WGS) entry which is preliminary data.</text>
</comment>
<dbReference type="EMBL" id="JBIBDZ010000001">
    <property type="protein sequence ID" value="MFF5917323.1"/>
    <property type="molecule type" value="Genomic_DNA"/>
</dbReference>
<dbReference type="InterPro" id="IPR025164">
    <property type="entry name" value="Toastrack_DUF4097"/>
</dbReference>
<dbReference type="PROSITE" id="PS51257">
    <property type="entry name" value="PROKAR_LIPOPROTEIN"/>
    <property type="match status" value="1"/>
</dbReference>
<evidence type="ECO:0000313" key="3">
    <source>
        <dbReference type="EMBL" id="MFF5917323.1"/>
    </source>
</evidence>
<protein>
    <submittedName>
        <fullName evidence="3">DUF4097 family beta strand repeat-containing protein</fullName>
    </submittedName>
</protein>
<organism evidence="3 4">
    <name type="scientific">Streptomyces flavochromogenes</name>
    <dbReference type="NCBI Taxonomy" id="68199"/>
    <lineage>
        <taxon>Bacteria</taxon>
        <taxon>Bacillati</taxon>
        <taxon>Actinomycetota</taxon>
        <taxon>Actinomycetes</taxon>
        <taxon>Kitasatosporales</taxon>
        <taxon>Streptomycetaceae</taxon>
        <taxon>Streptomyces</taxon>
    </lineage>
</organism>
<feature type="domain" description="DUF4097" evidence="2">
    <location>
        <begin position="122"/>
        <end position="252"/>
    </location>
</feature>
<accession>A0ABW6XIM5</accession>
<dbReference type="RefSeq" id="WP_388304740.1">
    <property type="nucleotide sequence ID" value="NZ_JBIBDZ010000001.1"/>
</dbReference>
<gene>
    <name evidence="3" type="ORF">ACFY8C_03110</name>
</gene>
<reference evidence="3 4" key="1">
    <citation type="submission" date="2024-10" db="EMBL/GenBank/DDBJ databases">
        <title>The Natural Products Discovery Center: Release of the First 8490 Sequenced Strains for Exploring Actinobacteria Biosynthetic Diversity.</title>
        <authorList>
            <person name="Kalkreuter E."/>
            <person name="Kautsar S.A."/>
            <person name="Yang D."/>
            <person name="Bader C.D."/>
            <person name="Teijaro C.N."/>
            <person name="Fluegel L."/>
            <person name="Davis C.M."/>
            <person name="Simpson J.R."/>
            <person name="Lauterbach L."/>
            <person name="Steele A.D."/>
            <person name="Gui C."/>
            <person name="Meng S."/>
            <person name="Li G."/>
            <person name="Viehrig K."/>
            <person name="Ye F."/>
            <person name="Su P."/>
            <person name="Kiefer A.F."/>
            <person name="Nichols A."/>
            <person name="Cepeda A.J."/>
            <person name="Yan W."/>
            <person name="Fan B."/>
            <person name="Jiang Y."/>
            <person name="Adhikari A."/>
            <person name="Zheng C.-J."/>
            <person name="Schuster L."/>
            <person name="Cowan T.M."/>
            <person name="Smanski M.J."/>
            <person name="Chevrette M.G."/>
            <person name="De Carvalho L.P.S."/>
            <person name="Shen B."/>
        </authorList>
    </citation>
    <scope>NUCLEOTIDE SEQUENCE [LARGE SCALE GENOMIC DNA]</scope>
    <source>
        <strain evidence="3 4">NPDC012605</strain>
    </source>
</reference>
<dbReference type="Pfam" id="PF13349">
    <property type="entry name" value="DUF4097"/>
    <property type="match status" value="1"/>
</dbReference>
<sequence length="256" mass="26899">MAAVRRPFQVLLASGGVLVASLVLVGCGSNDVEGAPVERRTFAFGGEALTVDSDNSELVITPADIDDVRVERQVDGWVFMGSGPEPEWKLVDGTLTLRVRCDGVTANCDAIHRIQVPRDVAVTVENDNGRVTAEGFATPMKVRSDNGDVRVRKAGGALDLGTENGDVAVEDGATAPEVVARSDNGAIRIALGSVPRRVDVVTDNGDVHVSLPTAEYEVTGASDNGEVRIDVPRRDKSGHSVSARSDNGDISVLTAN</sequence>
<name>A0ABW6XIM5_9ACTN</name>
<evidence type="ECO:0000313" key="4">
    <source>
        <dbReference type="Proteomes" id="UP001602370"/>
    </source>
</evidence>